<name>A0AAV4TEV2_CAEEX</name>
<evidence type="ECO:0000313" key="3">
    <source>
        <dbReference type="Proteomes" id="UP001054945"/>
    </source>
</evidence>
<dbReference type="EMBL" id="BPLR01010976">
    <property type="protein sequence ID" value="GIY43427.1"/>
    <property type="molecule type" value="Genomic_DNA"/>
</dbReference>
<dbReference type="AlphaFoldDB" id="A0AAV4TEV2"/>
<dbReference type="Proteomes" id="UP001054945">
    <property type="component" value="Unassembled WGS sequence"/>
</dbReference>
<sequence>MVRGYGSTAIRRQITTLEHSVTLAASWLWSYSETTYFSNDSSLALGIWESDLDAEIRGLHPAGRSPVFEPTEQRHWASGRQHVHFLQQYSHITDLQPEQDSLFTGLRTLSCPHSCHSIWKITGSRMENSTNSQDPSEDVLKSNRHKSGPSSIEERSRSGYQAEYDNNDADPFN</sequence>
<organism evidence="2 3">
    <name type="scientific">Caerostris extrusa</name>
    <name type="common">Bark spider</name>
    <name type="synonym">Caerostris bankana</name>
    <dbReference type="NCBI Taxonomy" id="172846"/>
    <lineage>
        <taxon>Eukaryota</taxon>
        <taxon>Metazoa</taxon>
        <taxon>Ecdysozoa</taxon>
        <taxon>Arthropoda</taxon>
        <taxon>Chelicerata</taxon>
        <taxon>Arachnida</taxon>
        <taxon>Araneae</taxon>
        <taxon>Araneomorphae</taxon>
        <taxon>Entelegynae</taxon>
        <taxon>Araneoidea</taxon>
        <taxon>Araneidae</taxon>
        <taxon>Caerostris</taxon>
    </lineage>
</organism>
<comment type="caution">
    <text evidence="2">The sequence shown here is derived from an EMBL/GenBank/DDBJ whole genome shotgun (WGS) entry which is preliminary data.</text>
</comment>
<evidence type="ECO:0000256" key="1">
    <source>
        <dbReference type="SAM" id="MobiDB-lite"/>
    </source>
</evidence>
<accession>A0AAV4TEV2</accession>
<feature type="region of interest" description="Disordered" evidence="1">
    <location>
        <begin position="126"/>
        <end position="173"/>
    </location>
</feature>
<keyword evidence="3" id="KW-1185">Reference proteome</keyword>
<protein>
    <submittedName>
        <fullName evidence="2">Uncharacterized protein</fullName>
    </submittedName>
</protein>
<proteinExistence type="predicted"/>
<gene>
    <name evidence="2" type="ORF">CEXT_243851</name>
</gene>
<reference evidence="2 3" key="1">
    <citation type="submission" date="2021-06" db="EMBL/GenBank/DDBJ databases">
        <title>Caerostris extrusa draft genome.</title>
        <authorList>
            <person name="Kono N."/>
            <person name="Arakawa K."/>
        </authorList>
    </citation>
    <scope>NUCLEOTIDE SEQUENCE [LARGE SCALE GENOMIC DNA]</scope>
</reference>
<evidence type="ECO:0000313" key="2">
    <source>
        <dbReference type="EMBL" id="GIY43427.1"/>
    </source>
</evidence>